<organism evidence="1 2">
    <name type="scientific">Molorchus minor</name>
    <dbReference type="NCBI Taxonomy" id="1323400"/>
    <lineage>
        <taxon>Eukaryota</taxon>
        <taxon>Metazoa</taxon>
        <taxon>Ecdysozoa</taxon>
        <taxon>Arthropoda</taxon>
        <taxon>Hexapoda</taxon>
        <taxon>Insecta</taxon>
        <taxon>Pterygota</taxon>
        <taxon>Neoptera</taxon>
        <taxon>Endopterygota</taxon>
        <taxon>Coleoptera</taxon>
        <taxon>Polyphaga</taxon>
        <taxon>Cucujiformia</taxon>
        <taxon>Chrysomeloidea</taxon>
        <taxon>Cerambycidae</taxon>
        <taxon>Lamiinae</taxon>
        <taxon>Monochamini</taxon>
        <taxon>Molorchus</taxon>
    </lineage>
</organism>
<sequence length="204" mass="23321">MSLIELKGDGVKRSSLVKTIGISMRHTLSACGHMPHRAACEKEGGIWSGSRKKGAHMVGFKKEGIAIKEGGICFSAQCINSRRGSWWKTPRRSGLKPSHIQRVQHLQEGDYAQRLQFCHWVNRNRSLYKNILFADGTQFTRDGVNNCHNEHHWSDDNPHATVESNFQLRFSVNVWCGMINDKFVGPLVLQERLTEVRYLEFLEN</sequence>
<dbReference type="PANTHER" id="PTHR47326">
    <property type="entry name" value="TRANSPOSABLE ELEMENT TC3 TRANSPOSASE-LIKE PROTEIN"/>
    <property type="match status" value="1"/>
</dbReference>
<dbReference type="Proteomes" id="UP001162164">
    <property type="component" value="Unassembled WGS sequence"/>
</dbReference>
<protein>
    <submittedName>
        <fullName evidence="1">Uncharacterized protein</fullName>
    </submittedName>
</protein>
<name>A0ABQ9IZK1_9CUCU</name>
<dbReference type="Gene3D" id="3.30.420.10">
    <property type="entry name" value="Ribonuclease H-like superfamily/Ribonuclease H"/>
    <property type="match status" value="1"/>
</dbReference>
<evidence type="ECO:0000313" key="1">
    <source>
        <dbReference type="EMBL" id="KAJ8969791.1"/>
    </source>
</evidence>
<proteinExistence type="predicted"/>
<dbReference type="InterPro" id="IPR036397">
    <property type="entry name" value="RNaseH_sf"/>
</dbReference>
<gene>
    <name evidence="1" type="ORF">NQ317_004645</name>
</gene>
<dbReference type="EMBL" id="JAPWTJ010001725">
    <property type="protein sequence ID" value="KAJ8969791.1"/>
    <property type="molecule type" value="Genomic_DNA"/>
</dbReference>
<keyword evidence="2" id="KW-1185">Reference proteome</keyword>
<accession>A0ABQ9IZK1</accession>
<dbReference type="PANTHER" id="PTHR47326:SF1">
    <property type="entry name" value="HTH PSQ-TYPE DOMAIN-CONTAINING PROTEIN"/>
    <property type="match status" value="1"/>
</dbReference>
<reference evidence="1" key="1">
    <citation type="journal article" date="2023" name="Insect Mol. Biol.">
        <title>Genome sequencing provides insights into the evolution of gene families encoding plant cell wall-degrading enzymes in longhorned beetles.</title>
        <authorList>
            <person name="Shin N.R."/>
            <person name="Okamura Y."/>
            <person name="Kirsch R."/>
            <person name="Pauchet Y."/>
        </authorList>
    </citation>
    <scope>NUCLEOTIDE SEQUENCE</scope>
    <source>
        <strain evidence="1">MMC_N1</strain>
    </source>
</reference>
<evidence type="ECO:0000313" key="2">
    <source>
        <dbReference type="Proteomes" id="UP001162164"/>
    </source>
</evidence>
<comment type="caution">
    <text evidence="1">The sequence shown here is derived from an EMBL/GenBank/DDBJ whole genome shotgun (WGS) entry which is preliminary data.</text>
</comment>